<reference evidence="20" key="1">
    <citation type="submission" date="2018-01" db="EMBL/GenBank/DDBJ databases">
        <authorList>
            <person name="Clerissi C."/>
        </authorList>
    </citation>
    <scope>NUCLEOTIDE SEQUENCE</scope>
    <source>
        <strain evidence="20">Cupriavidus oxalaticus LMG 2235</strain>
    </source>
</reference>
<dbReference type="GO" id="GO:0015078">
    <property type="term" value="F:proton transmembrane transporter activity"/>
    <property type="evidence" value="ECO:0007669"/>
    <property type="project" value="TreeGrafter"/>
</dbReference>
<dbReference type="GO" id="GO:0005886">
    <property type="term" value="C:plasma membrane"/>
    <property type="evidence" value="ECO:0007669"/>
    <property type="project" value="UniProtKB-SubCell"/>
</dbReference>
<comment type="function">
    <text evidence="12">Cytochrome bo(3) ubiquinol terminal oxidase is the component of the aerobic respiratory chain of E.coli that predominates when cells are grown at high aeration. Has proton pump activity across the membrane in addition to electron transfer, pumping 2 protons/electron.</text>
</comment>
<evidence type="ECO:0000256" key="3">
    <source>
        <dbReference type="ARBA" id="ARBA00011700"/>
    </source>
</evidence>
<dbReference type="GO" id="GO:0015990">
    <property type="term" value="P:electron transport coupled proton transport"/>
    <property type="evidence" value="ECO:0007669"/>
    <property type="project" value="InterPro"/>
</dbReference>
<dbReference type="Pfam" id="PF03626">
    <property type="entry name" value="COX4_pro"/>
    <property type="match status" value="1"/>
</dbReference>
<dbReference type="EMBL" id="CP032519">
    <property type="protein sequence ID" value="QEZ46080.1"/>
    <property type="molecule type" value="Genomic_DNA"/>
</dbReference>
<dbReference type="InterPro" id="IPR014210">
    <property type="entry name" value="Cyt_o_ubiqinol_oxidase_su4"/>
</dbReference>
<dbReference type="InterPro" id="IPR050968">
    <property type="entry name" value="Cytochrome_c_oxidase_bac_sub4"/>
</dbReference>
<evidence type="ECO:0000256" key="9">
    <source>
        <dbReference type="ARBA" id="ARBA00022989"/>
    </source>
</evidence>
<evidence type="ECO:0000256" key="8">
    <source>
        <dbReference type="ARBA" id="ARBA00022982"/>
    </source>
</evidence>
<reference evidence="18 21" key="2">
    <citation type="submission" date="2018-09" db="EMBL/GenBank/DDBJ databases">
        <title>Complete genome sequence of Cupriavidus oxalaticus T2, a bacterium capable of phenol tolerance and degradation.</title>
        <authorList>
            <person name="Yan J."/>
        </authorList>
    </citation>
    <scope>NUCLEOTIDE SEQUENCE [LARGE SCALE GENOMIC DNA]</scope>
    <source>
        <strain evidence="18 21">T2</strain>
    </source>
</reference>
<evidence type="ECO:0000313" key="22">
    <source>
        <dbReference type="Proteomes" id="UP000623307"/>
    </source>
</evidence>
<dbReference type="Proteomes" id="UP000256862">
    <property type="component" value="Chromosome CO2235"/>
</dbReference>
<keyword evidence="11 17" id="KW-0472">Membrane</keyword>
<dbReference type="PANTHER" id="PTHR36835:SF1">
    <property type="entry name" value="CYTOCHROME BO(3) UBIQUINOL OXIDASE SUBUNIT 4"/>
    <property type="match status" value="1"/>
</dbReference>
<dbReference type="GO" id="GO:0009319">
    <property type="term" value="C:cytochrome o ubiquinol oxidase complex"/>
    <property type="evidence" value="ECO:0007669"/>
    <property type="project" value="TreeGrafter"/>
</dbReference>
<evidence type="ECO:0000256" key="14">
    <source>
        <dbReference type="ARBA" id="ARBA00030211"/>
    </source>
</evidence>
<evidence type="ECO:0000256" key="5">
    <source>
        <dbReference type="ARBA" id="ARBA00022448"/>
    </source>
</evidence>
<comment type="subunit">
    <text evidence="3">Heterooctamer of two A chains, two B chains, two C chains and two D chains.</text>
</comment>
<comment type="similarity">
    <text evidence="2">Belongs to the cytochrome c oxidase bacterial subunit 4 family.</text>
</comment>
<feature type="transmembrane region" description="Helical" evidence="17">
    <location>
        <begin position="95"/>
        <end position="117"/>
    </location>
</feature>
<protein>
    <recommendedName>
        <fullName evidence="4">Cytochrome bo(3) ubiquinol oxidase subunit 4</fullName>
    </recommendedName>
    <alternativeName>
        <fullName evidence="16">Cytochrome o ubiquinol oxidase subunit 4</fullName>
    </alternativeName>
    <alternativeName>
        <fullName evidence="13">Oxidase bo(3) subunit 4</fullName>
    </alternativeName>
    <alternativeName>
        <fullName evidence="14">Ubiquinol oxidase polypeptide IV</fullName>
    </alternativeName>
    <alternativeName>
        <fullName evidence="15">Ubiquinol oxidase subunit 4</fullName>
    </alternativeName>
</protein>
<evidence type="ECO:0000256" key="2">
    <source>
        <dbReference type="ARBA" id="ARBA00008079"/>
    </source>
</evidence>
<feature type="transmembrane region" description="Helical" evidence="17">
    <location>
        <begin position="32"/>
        <end position="50"/>
    </location>
</feature>
<keyword evidence="5" id="KW-0813">Transport</keyword>
<keyword evidence="7 17" id="KW-0812">Transmembrane</keyword>
<evidence type="ECO:0000256" key="4">
    <source>
        <dbReference type="ARBA" id="ARBA00014689"/>
    </source>
</evidence>
<keyword evidence="8" id="KW-0249">Electron transport</keyword>
<evidence type="ECO:0000256" key="6">
    <source>
        <dbReference type="ARBA" id="ARBA00022475"/>
    </source>
</evidence>
<evidence type="ECO:0000313" key="18">
    <source>
        <dbReference type="EMBL" id="QEZ46080.1"/>
    </source>
</evidence>
<evidence type="ECO:0000256" key="7">
    <source>
        <dbReference type="ARBA" id="ARBA00022692"/>
    </source>
</evidence>
<organism evidence="20">
    <name type="scientific">Cupriavidus oxalaticus</name>
    <dbReference type="NCBI Taxonomy" id="96344"/>
    <lineage>
        <taxon>Bacteria</taxon>
        <taxon>Pseudomonadati</taxon>
        <taxon>Pseudomonadota</taxon>
        <taxon>Betaproteobacteria</taxon>
        <taxon>Burkholderiales</taxon>
        <taxon>Burkholderiaceae</taxon>
        <taxon>Cupriavidus</taxon>
    </lineage>
</organism>
<dbReference type="AlphaFoldDB" id="A0A375GAT0"/>
<evidence type="ECO:0000256" key="17">
    <source>
        <dbReference type="SAM" id="Phobius"/>
    </source>
</evidence>
<keyword evidence="6" id="KW-1003">Cell membrane</keyword>
<dbReference type="InterPro" id="IPR005171">
    <property type="entry name" value="Cyt_c_oxidase_su4_prok"/>
</dbReference>
<dbReference type="GeneID" id="303491249"/>
<comment type="subcellular location">
    <subcellularLocation>
        <location evidence="1">Cell membrane</location>
        <topology evidence="1">Multi-pass membrane protein</topology>
    </subcellularLocation>
</comment>
<dbReference type="RefSeq" id="WP_063241490.1">
    <property type="nucleotide sequence ID" value="NZ_CP032519.1"/>
</dbReference>
<accession>A0A375GAT0</accession>
<feature type="transmembrane region" description="Helical" evidence="17">
    <location>
        <begin position="62"/>
        <end position="83"/>
    </location>
</feature>
<evidence type="ECO:0000313" key="19">
    <source>
        <dbReference type="EMBL" id="QRQ95161.1"/>
    </source>
</evidence>
<evidence type="ECO:0000256" key="16">
    <source>
        <dbReference type="ARBA" id="ARBA00032185"/>
    </source>
</evidence>
<dbReference type="EMBL" id="CP069812">
    <property type="protein sequence ID" value="QRQ95161.1"/>
    <property type="molecule type" value="Genomic_DNA"/>
</dbReference>
<keyword evidence="22" id="KW-1185">Reference proteome</keyword>
<reference evidence="19 22" key="3">
    <citation type="submission" date="2021-02" db="EMBL/GenBank/DDBJ databases">
        <title>Complete Genome Sequence of Cupriavidus oxalaticus Strain Ox1, a Soil Oxalate-Degrading Species.</title>
        <authorList>
            <person name="Palmieri F."/>
            <person name="Udriet P."/>
            <person name="Deuasquier M."/>
            <person name="Beaudoing E."/>
            <person name="Johnson S.L."/>
            <person name="Davenport K.W."/>
            <person name="Chain P.S."/>
            <person name="Bindschedler S."/>
            <person name="Junier P."/>
        </authorList>
    </citation>
    <scope>NUCLEOTIDE SEQUENCE [LARGE SCALE GENOMIC DNA]</scope>
    <source>
        <strain evidence="19 22">Ox1</strain>
    </source>
</reference>
<dbReference type="NCBIfam" id="TIGR02847">
    <property type="entry name" value="CyoD"/>
    <property type="match status" value="1"/>
</dbReference>
<evidence type="ECO:0000256" key="1">
    <source>
        <dbReference type="ARBA" id="ARBA00004651"/>
    </source>
</evidence>
<evidence type="ECO:0000313" key="20">
    <source>
        <dbReference type="EMBL" id="SPC17102.1"/>
    </source>
</evidence>
<keyword evidence="9 17" id="KW-1133">Transmembrane helix</keyword>
<sequence length="126" mass="13687">MAQHNAPAAHGAHDSHAAHAAHDSHGSTHASFKSYLIGFVLAVILTVIPFKLVMDGTMDKGTILWIILGMAAVQILVHLKYFLHLDSSSEQRSNVIALLFTALILVIVVAGSLWIMYNLNANMMPM</sequence>
<dbReference type="Proteomes" id="UP000325743">
    <property type="component" value="Chromosome 2"/>
</dbReference>
<evidence type="ECO:0000256" key="11">
    <source>
        <dbReference type="ARBA" id="ARBA00023136"/>
    </source>
</evidence>
<evidence type="ECO:0000256" key="13">
    <source>
        <dbReference type="ARBA" id="ARBA00030071"/>
    </source>
</evidence>
<evidence type="ECO:0000256" key="12">
    <source>
        <dbReference type="ARBA" id="ARBA00025694"/>
    </source>
</evidence>
<gene>
    <name evidence="20" type="primary">cyoD</name>
    <name evidence="20" type="ORF">CO2235_70148</name>
    <name evidence="18" type="ORF">D2917_17470</name>
    <name evidence="19" type="ORF">JTE92_17000</name>
</gene>
<dbReference type="OrthoDB" id="2375888at2"/>
<evidence type="ECO:0000256" key="10">
    <source>
        <dbReference type="ARBA" id="ARBA00023002"/>
    </source>
</evidence>
<evidence type="ECO:0000313" key="21">
    <source>
        <dbReference type="Proteomes" id="UP000325743"/>
    </source>
</evidence>
<evidence type="ECO:0000256" key="15">
    <source>
        <dbReference type="ARBA" id="ARBA00031887"/>
    </source>
</evidence>
<name>A0A375GAT0_9BURK</name>
<dbReference type="EMBL" id="OGUS01000129">
    <property type="protein sequence ID" value="SPC17102.1"/>
    <property type="molecule type" value="Genomic_DNA"/>
</dbReference>
<dbReference type="GO" id="GO:0019646">
    <property type="term" value="P:aerobic electron transport chain"/>
    <property type="evidence" value="ECO:0007669"/>
    <property type="project" value="TreeGrafter"/>
</dbReference>
<dbReference type="Proteomes" id="UP000623307">
    <property type="component" value="Chromosome 2"/>
</dbReference>
<dbReference type="GO" id="GO:0009486">
    <property type="term" value="F:cytochrome bo3 ubiquinol oxidase activity"/>
    <property type="evidence" value="ECO:0007669"/>
    <property type="project" value="InterPro"/>
</dbReference>
<dbReference type="PANTHER" id="PTHR36835">
    <property type="entry name" value="CYTOCHROME BO(3) UBIQUINOL OXIDASE SUBUNIT 4"/>
    <property type="match status" value="1"/>
</dbReference>
<keyword evidence="10 20" id="KW-0560">Oxidoreductase</keyword>
<proteinExistence type="inferred from homology"/>